<comment type="caution">
    <text evidence="2">The sequence shown here is derived from an EMBL/GenBank/DDBJ whole genome shotgun (WGS) entry which is preliminary data.</text>
</comment>
<sequence length="391" mass="46546">MSFYLLYIFIPVIIFFLNPTKKNNILIIYWFIICIISYDNVSDYRSYYILFSRFKNGFGLMANDADKEIEFAWNYVFYLFSFTKYGNVLIHSIVLSITSFTFYKYSKKYNILNFAILMYFLMALVVLHDNIMRQDIAICLAYPAYYLILDDELKIRNKVLKIIILTIIAFFFHYSAVFLLPFYFLIRPLSKLKLNYVYVLFAVLVVGIVFAQGVVMRILLSLSVALSGSGIANLSDFSLAMDKYLVDNFDFMRIVTAVFFCFPLIYFRTVSKCVYEQDRHLRLCVNMSCFVMVWKCYFGPYGITIFTRPVDYLIWFAVWGNSYMLRDIYLNKRRTILPLLSSLYIIFYMYVRVQSYSLYFGDNNYMTIFSQECIDQKYYIRDLEDASKRIR</sequence>
<feature type="transmembrane region" description="Helical" evidence="1">
    <location>
        <begin position="25"/>
        <end position="41"/>
    </location>
</feature>
<dbReference type="InterPro" id="IPR049458">
    <property type="entry name" value="EpsG-like"/>
</dbReference>
<protein>
    <submittedName>
        <fullName evidence="2">EpsG family protein</fullName>
    </submittedName>
</protein>
<keyword evidence="1" id="KW-1133">Transmembrane helix</keyword>
<gene>
    <name evidence="2" type="ORF">LI194_19425</name>
</gene>
<keyword evidence="1" id="KW-0472">Membrane</keyword>
<feature type="transmembrane region" description="Helical" evidence="1">
    <location>
        <begin position="162"/>
        <end position="186"/>
    </location>
</feature>
<name>A0AAP2QAQ6_PARDI</name>
<organism evidence="2 3">
    <name type="scientific">Parabacteroides distasonis</name>
    <dbReference type="NCBI Taxonomy" id="823"/>
    <lineage>
        <taxon>Bacteria</taxon>
        <taxon>Pseudomonadati</taxon>
        <taxon>Bacteroidota</taxon>
        <taxon>Bacteroidia</taxon>
        <taxon>Bacteroidales</taxon>
        <taxon>Tannerellaceae</taxon>
        <taxon>Parabacteroides</taxon>
    </lineage>
</organism>
<keyword evidence="1" id="KW-0812">Transmembrane</keyword>
<dbReference type="Pfam" id="PF14897">
    <property type="entry name" value="EpsG"/>
    <property type="match status" value="1"/>
</dbReference>
<feature type="transmembrane region" description="Helical" evidence="1">
    <location>
        <begin position="336"/>
        <end position="353"/>
    </location>
</feature>
<evidence type="ECO:0000313" key="3">
    <source>
        <dbReference type="Proteomes" id="UP001198806"/>
    </source>
</evidence>
<feature type="transmembrane region" description="Helical" evidence="1">
    <location>
        <begin position="85"/>
        <end position="103"/>
    </location>
</feature>
<dbReference type="AlphaFoldDB" id="A0AAP2QAQ6"/>
<feature type="transmembrane region" description="Helical" evidence="1">
    <location>
        <begin position="109"/>
        <end position="127"/>
    </location>
</feature>
<proteinExistence type="predicted"/>
<feature type="transmembrane region" description="Helical" evidence="1">
    <location>
        <begin position="251"/>
        <end position="271"/>
    </location>
</feature>
<feature type="transmembrane region" description="Helical" evidence="1">
    <location>
        <begin position="192"/>
        <end position="211"/>
    </location>
</feature>
<reference evidence="2" key="1">
    <citation type="submission" date="2021-10" db="EMBL/GenBank/DDBJ databases">
        <title>Collection of gut derived symbiotic bacterial strains cultured from healthy donors.</title>
        <authorList>
            <person name="Lin H."/>
            <person name="Littmann E."/>
            <person name="Kohout C."/>
            <person name="Pamer E.G."/>
        </authorList>
    </citation>
    <scope>NUCLEOTIDE SEQUENCE</scope>
    <source>
        <strain evidence="2">DFI.2.94</strain>
    </source>
</reference>
<evidence type="ECO:0000256" key="1">
    <source>
        <dbReference type="SAM" id="Phobius"/>
    </source>
</evidence>
<accession>A0AAP2QAQ6</accession>
<dbReference type="RefSeq" id="WP_122378741.1">
    <property type="nucleotide sequence ID" value="NZ_JADMVU010000045.1"/>
</dbReference>
<evidence type="ECO:0000313" key="2">
    <source>
        <dbReference type="EMBL" id="MCB6519956.1"/>
    </source>
</evidence>
<dbReference type="Proteomes" id="UP001198806">
    <property type="component" value="Unassembled WGS sequence"/>
</dbReference>
<dbReference type="EMBL" id="JAJCNI010000033">
    <property type="protein sequence ID" value="MCB6519956.1"/>
    <property type="molecule type" value="Genomic_DNA"/>
</dbReference>